<feature type="region of interest" description="Disordered" evidence="1">
    <location>
        <begin position="99"/>
        <end position="145"/>
    </location>
</feature>
<evidence type="ECO:0000313" key="3">
    <source>
        <dbReference type="Proteomes" id="UP000799118"/>
    </source>
</evidence>
<proteinExistence type="predicted"/>
<dbReference type="OrthoDB" id="3062017at2759"/>
<dbReference type="EMBL" id="ML769472">
    <property type="protein sequence ID" value="KAE9399168.1"/>
    <property type="molecule type" value="Genomic_DNA"/>
</dbReference>
<evidence type="ECO:0000313" key="2">
    <source>
        <dbReference type="EMBL" id="KAE9399168.1"/>
    </source>
</evidence>
<feature type="region of interest" description="Disordered" evidence="1">
    <location>
        <begin position="40"/>
        <end position="60"/>
    </location>
</feature>
<sequence>MEELTRSYHTALEEIGRREKQEEQFRVYAECQKQAMAEQAQAAQDMLLTPEQTQLKPSKLKHELKLDATARALQEALDQRSWLEQQLEEIKRQCDQFLKEKGASPSQNSTANSSVEDGNMAPEPAPIQNPSQGSSSPTSNSTSHSVPDFAALIKESVNAAVAAAFVAQPTPRTSPSSSPSPHSSQRGNQVPKPGKDEKRWRDYLRSCFRDMSGQPNITDFRSYCPIEDTIAEAFETDNGPGPSNITQYCLHFGNNYQKSRWNKYVVSSMLAYTAARKEQYRVEGNLEKEALETFFHDFIKEAQTSWARYGHCHYKGQQP</sequence>
<feature type="compositionally biased region" description="Low complexity" evidence="1">
    <location>
        <begin position="168"/>
        <end position="186"/>
    </location>
</feature>
<name>A0A6A4HP91_9AGAR</name>
<dbReference type="Proteomes" id="UP000799118">
    <property type="component" value="Unassembled WGS sequence"/>
</dbReference>
<reference evidence="2" key="1">
    <citation type="journal article" date="2019" name="Environ. Microbiol.">
        <title>Fungal ecological strategies reflected in gene transcription - a case study of two litter decomposers.</title>
        <authorList>
            <person name="Barbi F."/>
            <person name="Kohler A."/>
            <person name="Barry K."/>
            <person name="Baskaran P."/>
            <person name="Daum C."/>
            <person name="Fauchery L."/>
            <person name="Ihrmark K."/>
            <person name="Kuo A."/>
            <person name="LaButti K."/>
            <person name="Lipzen A."/>
            <person name="Morin E."/>
            <person name="Grigoriev I.V."/>
            <person name="Henrissat B."/>
            <person name="Lindahl B."/>
            <person name="Martin F."/>
        </authorList>
    </citation>
    <scope>NUCLEOTIDE SEQUENCE</scope>
    <source>
        <strain evidence="2">JB14</strain>
    </source>
</reference>
<keyword evidence="3" id="KW-1185">Reference proteome</keyword>
<evidence type="ECO:0000256" key="1">
    <source>
        <dbReference type="SAM" id="MobiDB-lite"/>
    </source>
</evidence>
<protein>
    <submittedName>
        <fullName evidence="2">Uncharacterized protein</fullName>
    </submittedName>
</protein>
<gene>
    <name evidence="2" type="ORF">BT96DRAFT_994137</name>
</gene>
<organism evidence="2 3">
    <name type="scientific">Gymnopus androsaceus JB14</name>
    <dbReference type="NCBI Taxonomy" id="1447944"/>
    <lineage>
        <taxon>Eukaryota</taxon>
        <taxon>Fungi</taxon>
        <taxon>Dikarya</taxon>
        <taxon>Basidiomycota</taxon>
        <taxon>Agaricomycotina</taxon>
        <taxon>Agaricomycetes</taxon>
        <taxon>Agaricomycetidae</taxon>
        <taxon>Agaricales</taxon>
        <taxon>Marasmiineae</taxon>
        <taxon>Omphalotaceae</taxon>
        <taxon>Gymnopus</taxon>
    </lineage>
</organism>
<feature type="compositionally biased region" description="Low complexity" evidence="1">
    <location>
        <begin position="128"/>
        <end position="145"/>
    </location>
</feature>
<dbReference type="AlphaFoldDB" id="A0A6A4HP91"/>
<accession>A0A6A4HP91</accession>
<feature type="region of interest" description="Disordered" evidence="1">
    <location>
        <begin position="168"/>
        <end position="199"/>
    </location>
</feature>
<feature type="compositionally biased region" description="Polar residues" evidence="1">
    <location>
        <begin position="104"/>
        <end position="116"/>
    </location>
</feature>